<evidence type="ECO:0000313" key="1">
    <source>
        <dbReference type="Proteomes" id="UP000887576"/>
    </source>
</evidence>
<reference evidence="2" key="1">
    <citation type="submission" date="2022-11" db="UniProtKB">
        <authorList>
            <consortium name="WormBaseParasite"/>
        </authorList>
    </citation>
    <scope>IDENTIFICATION</scope>
</reference>
<organism evidence="1 2">
    <name type="scientific">Panagrolaimus sp. JU765</name>
    <dbReference type="NCBI Taxonomy" id="591449"/>
    <lineage>
        <taxon>Eukaryota</taxon>
        <taxon>Metazoa</taxon>
        <taxon>Ecdysozoa</taxon>
        <taxon>Nematoda</taxon>
        <taxon>Chromadorea</taxon>
        <taxon>Rhabditida</taxon>
        <taxon>Tylenchina</taxon>
        <taxon>Panagrolaimomorpha</taxon>
        <taxon>Panagrolaimoidea</taxon>
        <taxon>Panagrolaimidae</taxon>
        <taxon>Panagrolaimus</taxon>
    </lineage>
</organism>
<name>A0AC34QU98_9BILA</name>
<dbReference type="Proteomes" id="UP000887576">
    <property type="component" value="Unplaced"/>
</dbReference>
<proteinExistence type="predicted"/>
<dbReference type="WBParaSite" id="JU765_v2.g19480.t1">
    <property type="protein sequence ID" value="JU765_v2.g19480.t1"/>
    <property type="gene ID" value="JU765_v2.g19480"/>
</dbReference>
<protein>
    <submittedName>
        <fullName evidence="2">Uncharacterized protein</fullName>
    </submittedName>
</protein>
<accession>A0AC34QU98</accession>
<sequence length="172" mass="18951">MMNNKIIFTILISITIINCYPQNSNDDEYVDEIYDPTSRDFTDRCNNMAQFAGPKACDTFNLCCSEDFVLNKLNDRCNNMAQFAGPKACDTFNLCCSEDFVLNKLNGDRCQVSDPKNHCSLGSDGTGISYSHCKAFNCTAEVTTTTTTTRTTPVAGASSICLSGWSLFSIVF</sequence>
<evidence type="ECO:0000313" key="2">
    <source>
        <dbReference type="WBParaSite" id="JU765_v2.g19480.t1"/>
    </source>
</evidence>